<evidence type="ECO:0000313" key="2">
    <source>
        <dbReference type="EMBL" id="KAE8022702.1"/>
    </source>
</evidence>
<sequence length="78" mass="8702">MIQSPIQSEREQHKQQMDEMLAQQREAIIAAITAHVAAQMTAYEARICVLEGSRHVSSEPKVTNDRASSLHMSLSDPL</sequence>
<keyword evidence="3" id="KW-1185">Reference proteome</keyword>
<accession>A0A5N6R161</accession>
<dbReference type="Proteomes" id="UP000327013">
    <property type="component" value="Chromosome 3"/>
</dbReference>
<dbReference type="EMBL" id="CM017323">
    <property type="protein sequence ID" value="KAE8022702.1"/>
    <property type="molecule type" value="Genomic_DNA"/>
</dbReference>
<name>A0A5N6R161_9ROSI</name>
<proteinExistence type="predicted"/>
<gene>
    <name evidence="2" type="ORF">FH972_008483</name>
</gene>
<feature type="compositionally biased region" description="Basic and acidic residues" evidence="1">
    <location>
        <begin position="54"/>
        <end position="64"/>
    </location>
</feature>
<evidence type="ECO:0000256" key="1">
    <source>
        <dbReference type="SAM" id="MobiDB-lite"/>
    </source>
</evidence>
<feature type="region of interest" description="Disordered" evidence="1">
    <location>
        <begin position="54"/>
        <end position="78"/>
    </location>
</feature>
<evidence type="ECO:0000313" key="3">
    <source>
        <dbReference type="Proteomes" id="UP000327013"/>
    </source>
</evidence>
<organism evidence="2 3">
    <name type="scientific">Carpinus fangiana</name>
    <dbReference type="NCBI Taxonomy" id="176857"/>
    <lineage>
        <taxon>Eukaryota</taxon>
        <taxon>Viridiplantae</taxon>
        <taxon>Streptophyta</taxon>
        <taxon>Embryophyta</taxon>
        <taxon>Tracheophyta</taxon>
        <taxon>Spermatophyta</taxon>
        <taxon>Magnoliopsida</taxon>
        <taxon>eudicotyledons</taxon>
        <taxon>Gunneridae</taxon>
        <taxon>Pentapetalae</taxon>
        <taxon>rosids</taxon>
        <taxon>fabids</taxon>
        <taxon>Fagales</taxon>
        <taxon>Betulaceae</taxon>
        <taxon>Carpinus</taxon>
    </lineage>
</organism>
<reference evidence="2 3" key="1">
    <citation type="submission" date="2019-06" db="EMBL/GenBank/DDBJ databases">
        <title>A chromosomal-level reference genome of Carpinus fangiana (Coryloideae, Betulaceae).</title>
        <authorList>
            <person name="Yang X."/>
            <person name="Wang Z."/>
            <person name="Zhang L."/>
            <person name="Hao G."/>
            <person name="Liu J."/>
            <person name="Yang Y."/>
        </authorList>
    </citation>
    <scope>NUCLEOTIDE SEQUENCE [LARGE SCALE GENOMIC DNA]</scope>
    <source>
        <strain evidence="2">Cfa_2016G</strain>
        <tissue evidence="2">Leaf</tissue>
    </source>
</reference>
<dbReference type="AlphaFoldDB" id="A0A5N6R161"/>
<protein>
    <submittedName>
        <fullName evidence="2">Uncharacterized protein</fullName>
    </submittedName>
</protein>